<comment type="similarity">
    <text evidence="3">Belongs to the bacterial flagellin family.</text>
</comment>
<evidence type="ECO:0000313" key="9">
    <source>
        <dbReference type="Proteomes" id="UP001143400"/>
    </source>
</evidence>
<dbReference type="AlphaFoldDB" id="A0A9W6IQ32"/>
<reference evidence="7 8" key="2">
    <citation type="submission" date="2021-01" db="EMBL/GenBank/DDBJ databases">
        <title>Genomic Encyclopedia of Type Strains, Phase IV (KMG-IV): sequencing the most valuable type-strain genomes for metagenomic binning, comparative biology and taxonomic classification.</title>
        <authorList>
            <person name="Goeker M."/>
        </authorList>
    </citation>
    <scope>NUCLEOTIDE SEQUENCE [LARGE SCALE GENOMIC DNA]</scope>
    <source>
        <strain evidence="7 8">DSM 6130</strain>
    </source>
</reference>
<dbReference type="EMBL" id="JAFBCY010000002">
    <property type="protein sequence ID" value="MBM7851070.1"/>
    <property type="molecule type" value="Genomic_DNA"/>
</dbReference>
<organism evidence="6 9">
    <name type="scientific">Methylopila capsulata</name>
    <dbReference type="NCBI Taxonomy" id="61654"/>
    <lineage>
        <taxon>Bacteria</taxon>
        <taxon>Pseudomonadati</taxon>
        <taxon>Pseudomonadota</taxon>
        <taxon>Alphaproteobacteria</taxon>
        <taxon>Hyphomicrobiales</taxon>
        <taxon>Methylopilaceae</taxon>
        <taxon>Methylopila</taxon>
    </lineage>
</organism>
<dbReference type="GO" id="GO:0009288">
    <property type="term" value="C:bacterial-type flagellum"/>
    <property type="evidence" value="ECO:0007669"/>
    <property type="project" value="InterPro"/>
</dbReference>
<protein>
    <recommendedName>
        <fullName evidence="5">Flagellin N-terminal domain-containing protein</fullName>
    </recommendedName>
</protein>
<accession>A0A9W6IQ32</accession>
<keyword evidence="8" id="KW-1185">Reference proteome</keyword>
<name>A0A9W6IQ32_9HYPH</name>
<evidence type="ECO:0000259" key="5">
    <source>
        <dbReference type="Pfam" id="PF00669"/>
    </source>
</evidence>
<evidence type="ECO:0000256" key="4">
    <source>
        <dbReference type="ARBA" id="ARBA00023143"/>
    </source>
</evidence>
<dbReference type="PANTHER" id="PTHR42792">
    <property type="entry name" value="FLAGELLIN"/>
    <property type="match status" value="1"/>
</dbReference>
<dbReference type="Pfam" id="PF00669">
    <property type="entry name" value="Flagellin_N"/>
    <property type="match status" value="1"/>
</dbReference>
<sequence>MTTIASSLYSPSLLKAMANNSAKLQDLSEQLATGKVSSTYAGLGTGRDVALAMKAKLTQLDSYDSVGAIISSRIGVMSTVVDGLDTIASEIASFDSSASYSLSGGQTATQSQAGAYLDEAIGYLNTDSDGRYLFSGASTDAKPVLTAEQMLADDGDKAGLKTVIYERGLADLGADGRGRLDVSGANGTSFTVSEEASGPFGFKLSAVSSSLTGGVVEGPTGDPATLTLGVDGAPSDGQSVTVTLTLPDGSTEQMTLTARTDDGAALQDGEFLIGATPEETTANLQAAFDGSLKTLADTSLTAASAVAAGDDFFTSGGEPARVAGFDGTYATQAERAAALQGATALDTTGTAARTVAWYQGDSSTADPRDAATAKVADGVSVSYGARANEEAFANVIKSLAVLSATTFSASDENAEARYEALRERTVGALSSTETSSALQSVASDLAIANTSVKAAGDRHDAARALAEDALSGVVDADSDEVTVKILALQSSIEASYSVAATLKSLSLVNYL</sequence>
<evidence type="ECO:0000256" key="1">
    <source>
        <dbReference type="ARBA" id="ARBA00004365"/>
    </source>
</evidence>
<dbReference type="Proteomes" id="UP001143400">
    <property type="component" value="Unassembled WGS sequence"/>
</dbReference>
<dbReference type="InterPro" id="IPR001029">
    <property type="entry name" value="Flagellin_N"/>
</dbReference>
<gene>
    <name evidence="6" type="ORF">GCM10008170_01470</name>
    <name evidence="7" type="ORF">JOD31_001295</name>
</gene>
<evidence type="ECO:0000313" key="8">
    <source>
        <dbReference type="Proteomes" id="UP000758856"/>
    </source>
</evidence>
<reference evidence="6" key="1">
    <citation type="journal article" date="2014" name="Int. J. Syst. Evol. Microbiol.">
        <title>Complete genome sequence of Corynebacterium casei LMG S-19264T (=DSM 44701T), isolated from a smear-ripened cheese.</title>
        <authorList>
            <consortium name="US DOE Joint Genome Institute (JGI-PGF)"/>
            <person name="Walter F."/>
            <person name="Albersmeier A."/>
            <person name="Kalinowski J."/>
            <person name="Ruckert C."/>
        </authorList>
    </citation>
    <scope>NUCLEOTIDE SEQUENCE</scope>
    <source>
        <strain evidence="6">VKM B-1606</strain>
    </source>
</reference>
<dbReference type="InterPro" id="IPR001492">
    <property type="entry name" value="Flagellin"/>
</dbReference>
<dbReference type="EMBL" id="BSFF01000001">
    <property type="protein sequence ID" value="GLK54128.1"/>
    <property type="molecule type" value="Genomic_DNA"/>
</dbReference>
<evidence type="ECO:0000256" key="2">
    <source>
        <dbReference type="ARBA" id="ARBA00004613"/>
    </source>
</evidence>
<comment type="subcellular location">
    <subcellularLocation>
        <location evidence="1">Bacterial flagellum</location>
    </subcellularLocation>
    <subcellularLocation>
        <location evidence="2">Secreted</location>
    </subcellularLocation>
</comment>
<dbReference type="Proteomes" id="UP000758856">
    <property type="component" value="Unassembled WGS sequence"/>
</dbReference>
<dbReference type="SUPFAM" id="SSF64518">
    <property type="entry name" value="Phase 1 flagellin"/>
    <property type="match status" value="1"/>
</dbReference>
<reference evidence="6" key="3">
    <citation type="submission" date="2023-01" db="EMBL/GenBank/DDBJ databases">
        <authorList>
            <person name="Sun Q."/>
            <person name="Evtushenko L."/>
        </authorList>
    </citation>
    <scope>NUCLEOTIDE SEQUENCE</scope>
    <source>
        <strain evidence="6">VKM B-1606</strain>
    </source>
</reference>
<keyword evidence="4" id="KW-0975">Bacterial flagellum</keyword>
<feature type="domain" description="Flagellin N-terminal" evidence="5">
    <location>
        <begin position="12"/>
        <end position="139"/>
    </location>
</feature>
<comment type="caution">
    <text evidence="6">The sequence shown here is derived from an EMBL/GenBank/DDBJ whole genome shotgun (WGS) entry which is preliminary data.</text>
</comment>
<evidence type="ECO:0000313" key="7">
    <source>
        <dbReference type="EMBL" id="MBM7851070.1"/>
    </source>
</evidence>
<dbReference type="GO" id="GO:0005198">
    <property type="term" value="F:structural molecule activity"/>
    <property type="evidence" value="ECO:0007669"/>
    <property type="project" value="InterPro"/>
</dbReference>
<dbReference type="PANTHER" id="PTHR42792:SF1">
    <property type="entry name" value="FLAGELLAR HOOK-ASSOCIATED PROTEIN 3"/>
    <property type="match status" value="1"/>
</dbReference>
<evidence type="ECO:0000256" key="3">
    <source>
        <dbReference type="ARBA" id="ARBA00005709"/>
    </source>
</evidence>
<proteinExistence type="inferred from homology"/>
<evidence type="ECO:0000313" key="6">
    <source>
        <dbReference type="EMBL" id="GLK54128.1"/>
    </source>
</evidence>
<dbReference type="RefSeq" id="WP_204949494.1">
    <property type="nucleotide sequence ID" value="NZ_BSFF01000001.1"/>
</dbReference>